<dbReference type="SUPFAM" id="SSF56935">
    <property type="entry name" value="Porins"/>
    <property type="match status" value="1"/>
</dbReference>
<dbReference type="Pfam" id="PF00593">
    <property type="entry name" value="TonB_dep_Rec_b-barrel"/>
    <property type="match status" value="1"/>
</dbReference>
<keyword evidence="9 10" id="KW-0998">Cell outer membrane</keyword>
<accession>A0ABS1DUR2</accession>
<comment type="caution">
    <text evidence="16">The sequence shown here is derived from an EMBL/GenBank/DDBJ whole genome shotgun (WGS) entry which is preliminary data.</text>
</comment>
<keyword evidence="8 16" id="KW-0675">Receptor</keyword>
<evidence type="ECO:0000256" key="4">
    <source>
        <dbReference type="ARBA" id="ARBA00022452"/>
    </source>
</evidence>
<reference evidence="16" key="2">
    <citation type="journal article" date="2020" name="Microorganisms">
        <title>Osmotic Adaptation and Compatible Solute Biosynthesis of Phototrophic Bacteria as Revealed from Genome Analyses.</title>
        <authorList>
            <person name="Imhoff J.F."/>
            <person name="Rahn T."/>
            <person name="Kunzel S."/>
            <person name="Keller A."/>
            <person name="Neulinger S.C."/>
        </authorList>
    </citation>
    <scope>NUCLEOTIDE SEQUENCE</scope>
    <source>
        <strain evidence="16">IM 151</strain>
    </source>
</reference>
<dbReference type="Pfam" id="PF07715">
    <property type="entry name" value="Plug"/>
    <property type="match status" value="1"/>
</dbReference>
<dbReference type="PROSITE" id="PS51257">
    <property type="entry name" value="PROKAR_LIPOPROTEIN"/>
    <property type="match status" value="1"/>
</dbReference>
<dbReference type="PROSITE" id="PS52016">
    <property type="entry name" value="TONB_DEPENDENT_REC_3"/>
    <property type="match status" value="1"/>
</dbReference>
<feature type="compositionally biased region" description="Acidic residues" evidence="12">
    <location>
        <begin position="319"/>
        <end position="332"/>
    </location>
</feature>
<dbReference type="InterPro" id="IPR039426">
    <property type="entry name" value="TonB-dep_rcpt-like"/>
</dbReference>
<comment type="subcellular location">
    <subcellularLocation>
        <location evidence="1 10">Cell outer membrane</location>
        <topology evidence="1 10">Multi-pass membrane protein</topology>
    </subcellularLocation>
</comment>
<dbReference type="InterPro" id="IPR037066">
    <property type="entry name" value="Plug_dom_sf"/>
</dbReference>
<evidence type="ECO:0000256" key="5">
    <source>
        <dbReference type="ARBA" id="ARBA00022692"/>
    </source>
</evidence>
<feature type="domain" description="TonB-dependent receptor plug" evidence="15">
    <location>
        <begin position="55"/>
        <end position="166"/>
    </location>
</feature>
<dbReference type="Gene3D" id="2.40.170.20">
    <property type="entry name" value="TonB-dependent receptor, beta-barrel domain"/>
    <property type="match status" value="1"/>
</dbReference>
<dbReference type="InterPro" id="IPR000531">
    <property type="entry name" value="Beta-barrel_TonB"/>
</dbReference>
<proteinExistence type="inferred from homology"/>
<dbReference type="EMBL" id="NRRU01000037">
    <property type="protein sequence ID" value="MBK1713399.1"/>
    <property type="molecule type" value="Genomic_DNA"/>
</dbReference>
<keyword evidence="3 10" id="KW-0813">Transport</keyword>
<feature type="signal peptide" evidence="13">
    <location>
        <begin position="1"/>
        <end position="24"/>
    </location>
</feature>
<keyword evidence="17" id="KW-1185">Reference proteome</keyword>
<evidence type="ECO:0000256" key="2">
    <source>
        <dbReference type="ARBA" id="ARBA00009810"/>
    </source>
</evidence>
<evidence type="ECO:0000259" key="14">
    <source>
        <dbReference type="Pfam" id="PF00593"/>
    </source>
</evidence>
<dbReference type="InterPro" id="IPR012910">
    <property type="entry name" value="Plug_dom"/>
</dbReference>
<evidence type="ECO:0000256" key="3">
    <source>
        <dbReference type="ARBA" id="ARBA00022448"/>
    </source>
</evidence>
<keyword evidence="13" id="KW-0732">Signal</keyword>
<feature type="region of interest" description="Disordered" evidence="12">
    <location>
        <begin position="317"/>
        <end position="342"/>
    </location>
</feature>
<comment type="similarity">
    <text evidence="2 10 11">Belongs to the TonB-dependent receptor family.</text>
</comment>
<keyword evidence="7 10" id="KW-0472">Membrane</keyword>
<reference evidence="16" key="1">
    <citation type="submission" date="2017-08" db="EMBL/GenBank/DDBJ databases">
        <authorList>
            <person name="Imhoff J.F."/>
            <person name="Rahn T."/>
            <person name="Kuenzel S."/>
            <person name="Neulinger S.C."/>
        </authorList>
    </citation>
    <scope>NUCLEOTIDE SEQUENCE</scope>
    <source>
        <strain evidence="16">IM 151</strain>
    </source>
</reference>
<feature type="domain" description="TonB-dependent receptor-like beta-barrel" evidence="14">
    <location>
        <begin position="400"/>
        <end position="707"/>
    </location>
</feature>
<dbReference type="RefSeq" id="WP_200378732.1">
    <property type="nucleotide sequence ID" value="NZ_NRRU01000037.1"/>
</dbReference>
<organism evidence="16 17">
    <name type="scientific">Rubrivivax gelatinosus</name>
    <name type="common">Rhodocyclus gelatinosus</name>
    <name type="synonym">Rhodopseudomonas gelatinosa</name>
    <dbReference type="NCBI Taxonomy" id="28068"/>
    <lineage>
        <taxon>Bacteria</taxon>
        <taxon>Pseudomonadati</taxon>
        <taxon>Pseudomonadota</taxon>
        <taxon>Betaproteobacteria</taxon>
        <taxon>Burkholderiales</taxon>
        <taxon>Sphaerotilaceae</taxon>
        <taxon>Rubrivivax</taxon>
    </lineage>
</organism>
<evidence type="ECO:0000256" key="13">
    <source>
        <dbReference type="SAM" id="SignalP"/>
    </source>
</evidence>
<name>A0ABS1DUR2_RUBGE</name>
<dbReference type="Gene3D" id="2.170.130.10">
    <property type="entry name" value="TonB-dependent receptor, plug domain"/>
    <property type="match status" value="1"/>
</dbReference>
<evidence type="ECO:0000256" key="10">
    <source>
        <dbReference type="PROSITE-ProRule" id="PRU01360"/>
    </source>
</evidence>
<evidence type="ECO:0000256" key="7">
    <source>
        <dbReference type="ARBA" id="ARBA00023136"/>
    </source>
</evidence>
<sequence>MPAPLRPSALALAAFACLAAPAGAQNVSPPATERVERIEIIGISPLPGSGVARDRVPANVQTATDEDLRRSQSRNLADFLGTALPGVSANEIQGNPYQMDLNFRGFTASPLLGTPQGLSVYQDGVRVNEAFGDVVAWDLIPQAAIAQVTLLPGANPLFGLNTLGGALVLETKRGDTHPGTEASIEGGSFGRVEVEATHGRRLGDSGHLFLAADAMNEDGWRDHSPSRVRQFFAKAGATAGGLDWDLALTHADNTLIGNGLLPETLLAADREQIYTRPDRTSNKMTMLALNGKWDVSATQRIAATAYLRHADADTLNGDLNDDYDPPDVEETGVENRTSTRQRGSGLALQSTWALEKHRLSLGAAYDRARSRFRQTEAEGMLDATRAVVDAEEAEVDAWISGHTRSTSVWAADQIALAPTLQLTLSARWQNTQVKTVDRGRAELGLDTELDADARYRKLNPAAGLTWQASPALTVFGQLSQGTRAPSPIELGCSDPDNACVLPNALQSDPPLKQVVTRTAEAGVRGRSGGLRWNAALFASENRDDLLFISNGRAAGYFKNFGKTRRQGLELGASRSSGALSWQLAYNWLRATFESPACLVSEANSSAGTDPACPAEDEIAVRPGDRLPGLPAHQLKAALQWAPSQAWSLGAHWRALSSQTVRGNENGRHEAGDDYIGSGRLGGYALLDLTASWRVADGVEVFGRIANVFDREVASAGALGENAFDARGNLLAPDQWTNERFVGPGAPRAMWLGVRVDFDR</sequence>
<evidence type="ECO:0000259" key="15">
    <source>
        <dbReference type="Pfam" id="PF07715"/>
    </source>
</evidence>
<dbReference type="InterPro" id="IPR036942">
    <property type="entry name" value="Beta-barrel_TonB_sf"/>
</dbReference>
<feature type="chain" id="PRO_5046856906" evidence="13">
    <location>
        <begin position="25"/>
        <end position="759"/>
    </location>
</feature>
<dbReference type="Proteomes" id="UP001041814">
    <property type="component" value="Unassembled WGS sequence"/>
</dbReference>
<evidence type="ECO:0000256" key="9">
    <source>
        <dbReference type="ARBA" id="ARBA00023237"/>
    </source>
</evidence>
<evidence type="ECO:0000256" key="8">
    <source>
        <dbReference type="ARBA" id="ARBA00023170"/>
    </source>
</evidence>
<dbReference type="PANTHER" id="PTHR30069">
    <property type="entry name" value="TONB-DEPENDENT OUTER MEMBRANE RECEPTOR"/>
    <property type="match status" value="1"/>
</dbReference>
<dbReference type="PANTHER" id="PTHR30069:SF39">
    <property type="entry name" value="BLL6183 PROTEIN"/>
    <property type="match status" value="1"/>
</dbReference>
<evidence type="ECO:0000313" key="17">
    <source>
        <dbReference type="Proteomes" id="UP001041814"/>
    </source>
</evidence>
<keyword evidence="5 10" id="KW-0812">Transmembrane</keyword>
<evidence type="ECO:0000313" key="16">
    <source>
        <dbReference type="EMBL" id="MBK1713399.1"/>
    </source>
</evidence>
<evidence type="ECO:0000256" key="6">
    <source>
        <dbReference type="ARBA" id="ARBA00023077"/>
    </source>
</evidence>
<evidence type="ECO:0000256" key="12">
    <source>
        <dbReference type="SAM" id="MobiDB-lite"/>
    </source>
</evidence>
<keyword evidence="4 10" id="KW-1134">Transmembrane beta strand</keyword>
<evidence type="ECO:0000256" key="1">
    <source>
        <dbReference type="ARBA" id="ARBA00004571"/>
    </source>
</evidence>
<gene>
    <name evidence="16" type="ORF">CKO43_11480</name>
</gene>
<evidence type="ECO:0000256" key="11">
    <source>
        <dbReference type="RuleBase" id="RU003357"/>
    </source>
</evidence>
<keyword evidence="6 11" id="KW-0798">TonB box</keyword>
<protein>
    <submittedName>
        <fullName evidence="16">TonB-dependent receptor</fullName>
    </submittedName>
</protein>